<evidence type="ECO:0000256" key="3">
    <source>
        <dbReference type="SAM" id="MobiDB-lite"/>
    </source>
</evidence>
<keyword evidence="2" id="KW-0804">Transcription</keyword>
<evidence type="ECO:0000256" key="1">
    <source>
        <dbReference type="ARBA" id="ARBA00023015"/>
    </source>
</evidence>
<feature type="domain" description="HTH bat-type" evidence="4">
    <location>
        <begin position="178"/>
        <end position="229"/>
    </location>
</feature>
<proteinExistence type="predicted"/>
<dbReference type="PANTHER" id="PTHR34236">
    <property type="entry name" value="DIMETHYL SULFOXIDE REDUCTASE TRANSCRIPTIONAL ACTIVATOR"/>
    <property type="match status" value="1"/>
</dbReference>
<dbReference type="AlphaFoldDB" id="A0A3P3RC55"/>
<dbReference type="RefSeq" id="WP_124955015.1">
    <property type="nucleotide sequence ID" value="NZ_RRCH01000022.1"/>
</dbReference>
<keyword evidence="6" id="KW-1185">Reference proteome</keyword>
<name>A0A3P3RC55_9EURY</name>
<dbReference type="OrthoDB" id="156233at2157"/>
<feature type="region of interest" description="Disordered" evidence="3">
    <location>
        <begin position="244"/>
        <end position="270"/>
    </location>
</feature>
<reference evidence="5 6" key="1">
    <citation type="submission" date="2018-11" db="EMBL/GenBank/DDBJ databases">
        <title>Taxonoimc description of Halomarina strain SPP-AMP-1.</title>
        <authorList>
            <person name="Pal Y."/>
            <person name="Srinivasana K."/>
            <person name="Verma A."/>
            <person name="Kumar P."/>
        </authorList>
    </citation>
    <scope>NUCLEOTIDE SEQUENCE [LARGE SCALE GENOMIC DNA]</scope>
    <source>
        <strain evidence="5 6">SPP-AMP-1</strain>
    </source>
</reference>
<dbReference type="InterPro" id="IPR007050">
    <property type="entry name" value="HTH_bacterioopsin"/>
</dbReference>
<keyword evidence="5" id="KW-0238">DNA-binding</keyword>
<evidence type="ECO:0000259" key="4">
    <source>
        <dbReference type="Pfam" id="PF04967"/>
    </source>
</evidence>
<evidence type="ECO:0000313" key="6">
    <source>
        <dbReference type="Proteomes" id="UP000282322"/>
    </source>
</evidence>
<dbReference type="PANTHER" id="PTHR34236:SF1">
    <property type="entry name" value="DIMETHYL SULFOXIDE REDUCTASE TRANSCRIPTIONAL ACTIVATOR"/>
    <property type="match status" value="1"/>
</dbReference>
<dbReference type="GO" id="GO:0003677">
    <property type="term" value="F:DNA binding"/>
    <property type="evidence" value="ECO:0007669"/>
    <property type="project" value="UniProtKB-KW"/>
</dbReference>
<evidence type="ECO:0000256" key="2">
    <source>
        <dbReference type="ARBA" id="ARBA00023163"/>
    </source>
</evidence>
<keyword evidence="1" id="KW-0805">Transcription regulation</keyword>
<dbReference type="EMBL" id="RRCH01000022">
    <property type="protein sequence ID" value="RRJ30280.1"/>
    <property type="molecule type" value="Genomic_DNA"/>
</dbReference>
<sequence length="270" mass="30192">MTQKYQQDDTTPNESKERATLVTAHLPAEEIALHDTFSAVPDLSFECVRLVASGTQTVLPLLWIVTEDYSALDTALESDPSVTAATELLQADGRRLYRFNWSDAVTLTFRVLLDAETVLLGGFGADDQWTFELLFPTRDALGRICDRCQLYDVDYSIDRIRGIENDKDNTPKPTNLGLTAQQYEAIATAYKHGYFTVPRQITLDELAAHLDISHQALSERLRRAHHTLIGESLRNPCLGFGLSPDTTPDASHEDFERHSRFDADSATDST</sequence>
<accession>A0A3P3RC55</accession>
<dbReference type="Proteomes" id="UP000282322">
    <property type="component" value="Unassembled WGS sequence"/>
</dbReference>
<evidence type="ECO:0000313" key="5">
    <source>
        <dbReference type="EMBL" id="RRJ30280.1"/>
    </source>
</evidence>
<feature type="compositionally biased region" description="Basic and acidic residues" evidence="3">
    <location>
        <begin position="250"/>
        <end position="263"/>
    </location>
</feature>
<dbReference type="Pfam" id="PF04967">
    <property type="entry name" value="HTH_10"/>
    <property type="match status" value="1"/>
</dbReference>
<protein>
    <submittedName>
        <fullName evidence="5">DNA-binding protein</fullName>
    </submittedName>
</protein>
<gene>
    <name evidence="5" type="ORF">EIK79_10175</name>
</gene>
<organism evidence="5 6">
    <name type="scientific">Halocatena pleomorpha</name>
    <dbReference type="NCBI Taxonomy" id="1785090"/>
    <lineage>
        <taxon>Archaea</taxon>
        <taxon>Methanobacteriati</taxon>
        <taxon>Methanobacteriota</taxon>
        <taxon>Stenosarchaea group</taxon>
        <taxon>Halobacteria</taxon>
        <taxon>Halobacteriales</taxon>
        <taxon>Natronomonadaceae</taxon>
        <taxon>Halocatena</taxon>
    </lineage>
</organism>
<comment type="caution">
    <text evidence="5">The sequence shown here is derived from an EMBL/GenBank/DDBJ whole genome shotgun (WGS) entry which is preliminary data.</text>
</comment>